<feature type="transmembrane region" description="Helical" evidence="7">
    <location>
        <begin position="348"/>
        <end position="370"/>
    </location>
</feature>
<evidence type="ECO:0000256" key="7">
    <source>
        <dbReference type="SAM" id="Phobius"/>
    </source>
</evidence>
<evidence type="ECO:0008006" key="10">
    <source>
        <dbReference type="Google" id="ProtNLM"/>
    </source>
</evidence>
<dbReference type="EMBL" id="LRGB01001361">
    <property type="protein sequence ID" value="KZS12627.1"/>
    <property type="molecule type" value="Genomic_DNA"/>
</dbReference>
<accession>A0A164VT38</accession>
<keyword evidence="9" id="KW-1185">Reference proteome</keyword>
<dbReference type="OrthoDB" id="6366728at2759"/>
<dbReference type="PANTHER" id="PTHR21143">
    <property type="entry name" value="INVERTEBRATE GUSTATORY RECEPTOR"/>
    <property type="match status" value="1"/>
</dbReference>
<evidence type="ECO:0000256" key="1">
    <source>
        <dbReference type="ARBA" id="ARBA00004651"/>
    </source>
</evidence>
<keyword evidence="2" id="KW-1003">Cell membrane</keyword>
<evidence type="ECO:0000256" key="6">
    <source>
        <dbReference type="ARBA" id="ARBA00023170"/>
    </source>
</evidence>
<keyword evidence="6" id="KW-0675">Receptor</keyword>
<feature type="transmembrane region" description="Helical" evidence="7">
    <location>
        <begin position="194"/>
        <end position="214"/>
    </location>
</feature>
<protein>
    <recommendedName>
        <fullName evidence="10">Gustatory receptor</fullName>
    </recommendedName>
</protein>
<dbReference type="PANTHER" id="PTHR21143:SF133">
    <property type="entry name" value="GUSTATORY AND PHEROMONE RECEPTOR 32A-RELATED"/>
    <property type="match status" value="1"/>
</dbReference>
<dbReference type="Pfam" id="PF08395">
    <property type="entry name" value="7tm_7"/>
    <property type="match status" value="1"/>
</dbReference>
<dbReference type="InterPro" id="IPR013604">
    <property type="entry name" value="7TM_chemorcpt"/>
</dbReference>
<keyword evidence="3 7" id="KW-0812">Transmembrane</keyword>
<dbReference type="GO" id="GO:0030425">
    <property type="term" value="C:dendrite"/>
    <property type="evidence" value="ECO:0007669"/>
    <property type="project" value="TreeGrafter"/>
</dbReference>
<evidence type="ECO:0000256" key="5">
    <source>
        <dbReference type="ARBA" id="ARBA00023136"/>
    </source>
</evidence>
<organism evidence="8 9">
    <name type="scientific">Daphnia magna</name>
    <dbReference type="NCBI Taxonomy" id="35525"/>
    <lineage>
        <taxon>Eukaryota</taxon>
        <taxon>Metazoa</taxon>
        <taxon>Ecdysozoa</taxon>
        <taxon>Arthropoda</taxon>
        <taxon>Crustacea</taxon>
        <taxon>Branchiopoda</taxon>
        <taxon>Diplostraca</taxon>
        <taxon>Cladocera</taxon>
        <taxon>Anomopoda</taxon>
        <taxon>Daphniidae</taxon>
        <taxon>Daphnia</taxon>
    </lineage>
</organism>
<comment type="subcellular location">
    <subcellularLocation>
        <location evidence="1">Cell membrane</location>
        <topology evidence="1">Multi-pass membrane protein</topology>
    </subcellularLocation>
</comment>
<evidence type="ECO:0000256" key="2">
    <source>
        <dbReference type="ARBA" id="ARBA00022475"/>
    </source>
</evidence>
<feature type="transmembrane region" description="Helical" evidence="7">
    <location>
        <begin position="234"/>
        <end position="267"/>
    </location>
</feature>
<keyword evidence="5 7" id="KW-0472">Membrane</keyword>
<feature type="transmembrane region" description="Helical" evidence="7">
    <location>
        <begin position="144"/>
        <end position="164"/>
    </location>
</feature>
<dbReference type="GO" id="GO:0043025">
    <property type="term" value="C:neuronal cell body"/>
    <property type="evidence" value="ECO:0007669"/>
    <property type="project" value="TreeGrafter"/>
</dbReference>
<dbReference type="GO" id="GO:0030424">
    <property type="term" value="C:axon"/>
    <property type="evidence" value="ECO:0007669"/>
    <property type="project" value="TreeGrafter"/>
</dbReference>
<evidence type="ECO:0000313" key="9">
    <source>
        <dbReference type="Proteomes" id="UP000076858"/>
    </source>
</evidence>
<gene>
    <name evidence="8" type="ORF">APZ42_022769</name>
</gene>
<dbReference type="AlphaFoldDB" id="A0A164VT38"/>
<reference evidence="8 9" key="1">
    <citation type="submission" date="2016-03" db="EMBL/GenBank/DDBJ databases">
        <title>EvidentialGene: Evidence-directed Construction of Genes on Genomes.</title>
        <authorList>
            <person name="Gilbert D.G."/>
            <person name="Choi J.-H."/>
            <person name="Mockaitis K."/>
            <person name="Colbourne J."/>
            <person name="Pfrender M."/>
        </authorList>
    </citation>
    <scope>NUCLEOTIDE SEQUENCE [LARGE SCALE GENOMIC DNA]</scope>
    <source>
        <strain evidence="8 9">Xinb3</strain>
        <tissue evidence="8">Complete organism</tissue>
    </source>
</reference>
<evidence type="ECO:0000256" key="3">
    <source>
        <dbReference type="ARBA" id="ARBA00022692"/>
    </source>
</evidence>
<sequence>MFTAFHLEQFSEIRSVGRKVRAVQSTAMESIRTDGSSPPKHVAYKTNVQVETNSIPLQPLLVCLRILGIELVPSSTTEPSGKIDRCKTFTLGVIFLVFNAFCNVYTTLMNSPLFIEDFNTMLNSTTDGTDSTVKISTVLSWNIIIDYVNFGVLAVIVHATLLSLSQQSKWKSLWNNIQRMHHEFKVIRKTMGHLTIVGLAVVSFESIVMISFAGDFIEIKPGAQGFLPALLPALFRLCAMVFNIYAGCGLLLFALVGWTALLGLRCLQQQVTASSSRTCPSLTLNATSLTTLINWKRLHVLLSDVVDGMNECFGPILLIWIIHIFVGFIATPYYIVDGFYRSGSAGRSLLPVSIYLMIQHTFHVLIITGIPNAITQQYWNVVIISKAIAIGKQLQQIDFPNHLQEQVGMLATEVLISLPRITAMEYGDLELSLIPTVFNAKQSTSTFRNRIKYYLQMIGTTITYLVILCQFEV</sequence>
<feature type="transmembrane region" description="Helical" evidence="7">
    <location>
        <begin position="315"/>
        <end position="336"/>
    </location>
</feature>
<dbReference type="Proteomes" id="UP000076858">
    <property type="component" value="Unassembled WGS sequence"/>
</dbReference>
<evidence type="ECO:0000256" key="4">
    <source>
        <dbReference type="ARBA" id="ARBA00022989"/>
    </source>
</evidence>
<keyword evidence="4 7" id="KW-1133">Transmembrane helix</keyword>
<feature type="transmembrane region" description="Helical" evidence="7">
    <location>
        <begin position="89"/>
        <end position="108"/>
    </location>
</feature>
<dbReference type="GO" id="GO:0008049">
    <property type="term" value="P:male courtship behavior"/>
    <property type="evidence" value="ECO:0007669"/>
    <property type="project" value="TreeGrafter"/>
</dbReference>
<feature type="transmembrane region" description="Helical" evidence="7">
    <location>
        <begin position="453"/>
        <end position="471"/>
    </location>
</feature>
<dbReference type="GO" id="GO:0005886">
    <property type="term" value="C:plasma membrane"/>
    <property type="evidence" value="ECO:0007669"/>
    <property type="project" value="UniProtKB-SubCell"/>
</dbReference>
<dbReference type="GO" id="GO:0050909">
    <property type="term" value="P:sensory perception of taste"/>
    <property type="evidence" value="ECO:0007669"/>
    <property type="project" value="InterPro"/>
</dbReference>
<dbReference type="GO" id="GO:0007635">
    <property type="term" value="P:chemosensory behavior"/>
    <property type="evidence" value="ECO:0007669"/>
    <property type="project" value="TreeGrafter"/>
</dbReference>
<evidence type="ECO:0000313" key="8">
    <source>
        <dbReference type="EMBL" id="KZS12627.1"/>
    </source>
</evidence>
<name>A0A164VT38_9CRUS</name>
<comment type="caution">
    <text evidence="8">The sequence shown here is derived from an EMBL/GenBank/DDBJ whole genome shotgun (WGS) entry which is preliminary data.</text>
</comment>
<proteinExistence type="predicted"/>